<comment type="caution">
    <text evidence="1">The sequence shown here is derived from an EMBL/GenBank/DDBJ whole genome shotgun (WGS) entry which is preliminary data.</text>
</comment>
<dbReference type="EMBL" id="LKAM01000001">
    <property type="protein sequence ID" value="KUM51332.1"/>
    <property type="molecule type" value="Genomic_DNA"/>
</dbReference>
<name>A0A101M5M5_PICGL</name>
<protein>
    <submittedName>
        <fullName evidence="1">Uncharacterized protein</fullName>
    </submittedName>
</protein>
<sequence>MMPLLGGVLEEDTLRLGFPGYMSMIPLSGGNGALPRSSPGLSTQRRAQIRHTLRDVMIRAWVLLIIESVAGLAYEGVAGRFICNR</sequence>
<dbReference type="AlphaFoldDB" id="A0A101M5M5"/>
<keyword evidence="1" id="KW-0496">Mitochondrion</keyword>
<evidence type="ECO:0000313" key="1">
    <source>
        <dbReference type="EMBL" id="KUM51332.1"/>
    </source>
</evidence>
<proteinExistence type="predicted"/>
<accession>A0A101M5M5</accession>
<reference evidence="1" key="1">
    <citation type="journal article" date="2015" name="Genome Biol. Evol.">
        <title>Organellar Genomes of White Spruce (Picea glauca): Assembly and Annotation.</title>
        <authorList>
            <person name="Jackman S.D."/>
            <person name="Warren R.L."/>
            <person name="Gibb E.A."/>
            <person name="Vandervalk B.P."/>
            <person name="Mohamadi H."/>
            <person name="Chu J."/>
            <person name="Raymond A."/>
            <person name="Pleasance S."/>
            <person name="Coope R."/>
            <person name="Wildung M.R."/>
            <person name="Ritland C.E."/>
            <person name="Bousquet J."/>
            <person name="Jones S.J."/>
            <person name="Bohlmann J."/>
            <person name="Birol I."/>
        </authorList>
    </citation>
    <scope>NUCLEOTIDE SEQUENCE [LARGE SCALE GENOMIC DNA]</scope>
    <source>
        <tissue evidence="1">Flushing bud</tissue>
    </source>
</reference>
<geneLocation type="mitochondrion" evidence="1"/>
<organism evidence="1">
    <name type="scientific">Picea glauca</name>
    <name type="common">White spruce</name>
    <name type="synonym">Pinus glauca</name>
    <dbReference type="NCBI Taxonomy" id="3330"/>
    <lineage>
        <taxon>Eukaryota</taxon>
        <taxon>Viridiplantae</taxon>
        <taxon>Streptophyta</taxon>
        <taxon>Embryophyta</taxon>
        <taxon>Tracheophyta</taxon>
        <taxon>Spermatophyta</taxon>
        <taxon>Pinopsida</taxon>
        <taxon>Pinidae</taxon>
        <taxon>Conifers I</taxon>
        <taxon>Pinales</taxon>
        <taxon>Pinaceae</taxon>
        <taxon>Picea</taxon>
    </lineage>
</organism>
<gene>
    <name evidence="1" type="ORF">ABT39_MTgene1179</name>
</gene>